<reference evidence="1" key="1">
    <citation type="submission" date="2025-08" db="UniProtKB">
        <authorList>
            <consortium name="Ensembl"/>
        </authorList>
    </citation>
    <scope>IDENTIFICATION</scope>
</reference>
<sequence length="76" mass="8883">ALWHVGRTSKNTVDIIYLDFSKAFDKVDHNLFFSKLEKSGIDSTSIRWTRNWLANRTQRVVLNGSKSTWRENLPCL</sequence>
<organism evidence="1 2">
    <name type="scientific">Pseudonaja textilis</name>
    <name type="common">Eastern brown snake</name>
    <dbReference type="NCBI Taxonomy" id="8673"/>
    <lineage>
        <taxon>Eukaryota</taxon>
        <taxon>Metazoa</taxon>
        <taxon>Chordata</taxon>
        <taxon>Craniata</taxon>
        <taxon>Vertebrata</taxon>
        <taxon>Euteleostomi</taxon>
        <taxon>Lepidosauria</taxon>
        <taxon>Squamata</taxon>
        <taxon>Bifurcata</taxon>
        <taxon>Unidentata</taxon>
        <taxon>Episquamata</taxon>
        <taxon>Toxicofera</taxon>
        <taxon>Serpentes</taxon>
        <taxon>Colubroidea</taxon>
        <taxon>Elapidae</taxon>
        <taxon>Hydrophiinae</taxon>
        <taxon>Pseudonaja</taxon>
    </lineage>
</organism>
<name>A0A670ZJ93_PSETE</name>
<accession>A0A670ZJ93</accession>
<evidence type="ECO:0000313" key="2">
    <source>
        <dbReference type="Proteomes" id="UP000472273"/>
    </source>
</evidence>
<evidence type="ECO:0000313" key="1">
    <source>
        <dbReference type="Ensembl" id="ENSPTXP00000022921.1"/>
    </source>
</evidence>
<proteinExistence type="predicted"/>
<dbReference type="GeneTree" id="ENSGT01050000247235"/>
<dbReference type="OMA" id="DSTSIRW"/>
<keyword evidence="2" id="KW-1185">Reference proteome</keyword>
<dbReference type="Ensembl" id="ENSPTXT00000023628.1">
    <property type="protein sequence ID" value="ENSPTXP00000022921.1"/>
    <property type="gene ID" value="ENSPTXG00000015860.1"/>
</dbReference>
<dbReference type="Proteomes" id="UP000472273">
    <property type="component" value="Unplaced"/>
</dbReference>
<reference evidence="1" key="2">
    <citation type="submission" date="2025-09" db="UniProtKB">
        <authorList>
            <consortium name="Ensembl"/>
        </authorList>
    </citation>
    <scope>IDENTIFICATION</scope>
</reference>
<protein>
    <submittedName>
        <fullName evidence="1">Uncharacterized protein</fullName>
    </submittedName>
</protein>
<dbReference type="AlphaFoldDB" id="A0A670ZJ93"/>
<dbReference type="PANTHER" id="PTHR33332">
    <property type="entry name" value="REVERSE TRANSCRIPTASE DOMAIN-CONTAINING PROTEIN"/>
    <property type="match status" value="1"/>
</dbReference>